<evidence type="ECO:0000313" key="1">
    <source>
        <dbReference type="EMBL" id="CAJ2633173.1"/>
    </source>
</evidence>
<gene>
    <name evidence="1" type="ORF">MILVUS5_LOCUS4318</name>
</gene>
<accession>A0ACB0IN82</accession>
<keyword evidence="2" id="KW-1185">Reference proteome</keyword>
<sequence length="456" mass="51177">MENWQDQHDALKGEVVQLTEKLDKSLELLINLNKPAQPVVVETMVPAPQGGTLTVNTVWPTFGLPVGYTPQNQVEVQQSPQNTQTRVPLVQQGFVSQQENLDDPRNAYPSLGLFDDVPKVNSSVPQLEEAHQKFKAIEDRLSMMEGGGDPLGLANMCLVSDLVLPPKFKVPDFEKYKGLSCPKNHLIMYSRKMASFAKDDKLMMHCFQDSLTGASLNWYVQLEGSRIQSWSDLENAFIKQYQYNIDMAPDRTQLQNMSQEEGESFRVYAQRWRELAAQVHPPLLEAELVDIFTNTLQGAYFEKMVGSVSSGFSDMVKIGERIEMGIKSGRIQATVGNQCTSKDPANSFTKMKEEETNAATPKKKVFDLIPMSYGQLLPYLVHNGMVIPRALKPMTPPFPAWYDDKAKCEFHMGAKGHSIDNCIAFKHLVQELIDGKVLTFKDGKPNVKDSLLLEAV</sequence>
<dbReference type="Proteomes" id="UP001177021">
    <property type="component" value="Unassembled WGS sequence"/>
</dbReference>
<dbReference type="EMBL" id="CASHSV030000001">
    <property type="protein sequence ID" value="CAJ2633173.1"/>
    <property type="molecule type" value="Genomic_DNA"/>
</dbReference>
<comment type="caution">
    <text evidence="1">The sequence shown here is derived from an EMBL/GenBank/DDBJ whole genome shotgun (WGS) entry which is preliminary data.</text>
</comment>
<protein>
    <submittedName>
        <fullName evidence="1">Uncharacterized protein</fullName>
    </submittedName>
</protein>
<name>A0ACB0IN82_TRIPR</name>
<evidence type="ECO:0000313" key="2">
    <source>
        <dbReference type="Proteomes" id="UP001177021"/>
    </source>
</evidence>
<proteinExistence type="predicted"/>
<reference evidence="1" key="1">
    <citation type="submission" date="2023-10" db="EMBL/GenBank/DDBJ databases">
        <authorList>
            <person name="Rodriguez Cubillos JULIANA M."/>
            <person name="De Vega J."/>
        </authorList>
    </citation>
    <scope>NUCLEOTIDE SEQUENCE</scope>
</reference>
<organism evidence="1 2">
    <name type="scientific">Trifolium pratense</name>
    <name type="common">Red clover</name>
    <dbReference type="NCBI Taxonomy" id="57577"/>
    <lineage>
        <taxon>Eukaryota</taxon>
        <taxon>Viridiplantae</taxon>
        <taxon>Streptophyta</taxon>
        <taxon>Embryophyta</taxon>
        <taxon>Tracheophyta</taxon>
        <taxon>Spermatophyta</taxon>
        <taxon>Magnoliopsida</taxon>
        <taxon>eudicotyledons</taxon>
        <taxon>Gunneridae</taxon>
        <taxon>Pentapetalae</taxon>
        <taxon>rosids</taxon>
        <taxon>fabids</taxon>
        <taxon>Fabales</taxon>
        <taxon>Fabaceae</taxon>
        <taxon>Papilionoideae</taxon>
        <taxon>50 kb inversion clade</taxon>
        <taxon>NPAAA clade</taxon>
        <taxon>Hologalegina</taxon>
        <taxon>IRL clade</taxon>
        <taxon>Trifolieae</taxon>
        <taxon>Trifolium</taxon>
    </lineage>
</organism>